<dbReference type="EMBL" id="KN652894">
    <property type="protein sequence ID" value="KHN28290.1"/>
    <property type="molecule type" value="Genomic_DNA"/>
</dbReference>
<feature type="compositionally biased region" description="Basic and acidic residues" evidence="1">
    <location>
        <begin position="41"/>
        <end position="61"/>
    </location>
</feature>
<dbReference type="Proteomes" id="UP000053555">
    <property type="component" value="Unassembled WGS sequence"/>
</dbReference>
<accession>A0A0B2R3R4</accession>
<evidence type="ECO:0000256" key="1">
    <source>
        <dbReference type="SAM" id="MobiDB-lite"/>
    </source>
</evidence>
<organism evidence="2">
    <name type="scientific">Glycine soja</name>
    <name type="common">Wild soybean</name>
    <dbReference type="NCBI Taxonomy" id="3848"/>
    <lineage>
        <taxon>Eukaryota</taxon>
        <taxon>Viridiplantae</taxon>
        <taxon>Streptophyta</taxon>
        <taxon>Embryophyta</taxon>
        <taxon>Tracheophyta</taxon>
        <taxon>Spermatophyta</taxon>
        <taxon>Magnoliopsida</taxon>
        <taxon>eudicotyledons</taxon>
        <taxon>Gunneridae</taxon>
        <taxon>Pentapetalae</taxon>
        <taxon>rosids</taxon>
        <taxon>fabids</taxon>
        <taxon>Fabales</taxon>
        <taxon>Fabaceae</taxon>
        <taxon>Papilionoideae</taxon>
        <taxon>50 kb inversion clade</taxon>
        <taxon>NPAAA clade</taxon>
        <taxon>indigoferoid/millettioid clade</taxon>
        <taxon>Phaseoleae</taxon>
        <taxon>Glycine</taxon>
        <taxon>Glycine subgen. Soja</taxon>
    </lineage>
</organism>
<protein>
    <submittedName>
        <fullName evidence="2">Uncharacterized protein</fullName>
    </submittedName>
</protein>
<reference evidence="2" key="1">
    <citation type="submission" date="2014-07" db="EMBL/GenBank/DDBJ databases">
        <title>Identification of a novel salt tolerance gene in wild soybean by whole-genome sequencing.</title>
        <authorList>
            <person name="Lam H.-M."/>
            <person name="Qi X."/>
            <person name="Li M.-W."/>
            <person name="Liu X."/>
            <person name="Xie M."/>
            <person name="Ni M."/>
            <person name="Xu X."/>
        </authorList>
    </citation>
    <scope>NUCLEOTIDE SEQUENCE [LARGE SCALE GENOMIC DNA]</scope>
    <source>
        <tissue evidence="2">Root</tissue>
    </source>
</reference>
<proteinExistence type="predicted"/>
<gene>
    <name evidence="2" type="ORF">glysoja_040170</name>
</gene>
<dbReference type="AlphaFoldDB" id="A0A0B2R3R4"/>
<feature type="compositionally biased region" description="Basic residues" evidence="1">
    <location>
        <begin position="9"/>
        <end position="26"/>
    </location>
</feature>
<feature type="region of interest" description="Disordered" evidence="1">
    <location>
        <begin position="1"/>
        <end position="26"/>
    </location>
</feature>
<sequence>MDTKNNKEQHKKQTINNSVHKHGCHSGLHVHKLKGCILPRQLKDHSRAQEPKQSRSYERRSPIVHCRVF</sequence>
<feature type="region of interest" description="Disordered" evidence="1">
    <location>
        <begin position="41"/>
        <end position="62"/>
    </location>
</feature>
<evidence type="ECO:0000313" key="2">
    <source>
        <dbReference type="EMBL" id="KHN28290.1"/>
    </source>
</evidence>
<name>A0A0B2R3R4_GLYSO</name>